<keyword evidence="2" id="KW-1185">Reference proteome</keyword>
<accession>A0A5C3K905</accession>
<dbReference type="AlphaFoldDB" id="A0A5C3K905"/>
<name>A0A5C3K905_COPMA</name>
<proteinExistence type="predicted"/>
<evidence type="ECO:0008006" key="3">
    <source>
        <dbReference type="Google" id="ProtNLM"/>
    </source>
</evidence>
<sequence length="71" mass="8426">HLDEMGQHIKISHQTVIKRLKGRRSQLEYASDREIMMPEEHEVVIKYLIQCANQGFLLTHTWLKEVIDNIL</sequence>
<dbReference type="EMBL" id="ML210814">
    <property type="protein sequence ID" value="TFK16431.1"/>
    <property type="molecule type" value="Genomic_DNA"/>
</dbReference>
<dbReference type="Proteomes" id="UP000307440">
    <property type="component" value="Unassembled WGS sequence"/>
</dbReference>
<feature type="non-terminal residue" evidence="1">
    <location>
        <position position="71"/>
    </location>
</feature>
<reference evidence="1 2" key="1">
    <citation type="journal article" date="2019" name="Nat. Ecol. Evol.">
        <title>Megaphylogeny resolves global patterns of mushroom evolution.</title>
        <authorList>
            <person name="Varga T."/>
            <person name="Krizsan K."/>
            <person name="Foldi C."/>
            <person name="Dima B."/>
            <person name="Sanchez-Garcia M."/>
            <person name="Sanchez-Ramirez S."/>
            <person name="Szollosi G.J."/>
            <person name="Szarkandi J.G."/>
            <person name="Papp V."/>
            <person name="Albert L."/>
            <person name="Andreopoulos W."/>
            <person name="Angelini C."/>
            <person name="Antonin V."/>
            <person name="Barry K.W."/>
            <person name="Bougher N.L."/>
            <person name="Buchanan P."/>
            <person name="Buyck B."/>
            <person name="Bense V."/>
            <person name="Catcheside P."/>
            <person name="Chovatia M."/>
            <person name="Cooper J."/>
            <person name="Damon W."/>
            <person name="Desjardin D."/>
            <person name="Finy P."/>
            <person name="Geml J."/>
            <person name="Haridas S."/>
            <person name="Hughes K."/>
            <person name="Justo A."/>
            <person name="Karasinski D."/>
            <person name="Kautmanova I."/>
            <person name="Kiss B."/>
            <person name="Kocsube S."/>
            <person name="Kotiranta H."/>
            <person name="LaButti K.M."/>
            <person name="Lechner B.E."/>
            <person name="Liimatainen K."/>
            <person name="Lipzen A."/>
            <person name="Lukacs Z."/>
            <person name="Mihaltcheva S."/>
            <person name="Morgado L.N."/>
            <person name="Niskanen T."/>
            <person name="Noordeloos M.E."/>
            <person name="Ohm R.A."/>
            <person name="Ortiz-Santana B."/>
            <person name="Ovrebo C."/>
            <person name="Racz N."/>
            <person name="Riley R."/>
            <person name="Savchenko A."/>
            <person name="Shiryaev A."/>
            <person name="Soop K."/>
            <person name="Spirin V."/>
            <person name="Szebenyi C."/>
            <person name="Tomsovsky M."/>
            <person name="Tulloss R.E."/>
            <person name="Uehling J."/>
            <person name="Grigoriev I.V."/>
            <person name="Vagvolgyi C."/>
            <person name="Papp T."/>
            <person name="Martin F.M."/>
            <person name="Miettinen O."/>
            <person name="Hibbett D.S."/>
            <person name="Nagy L.G."/>
        </authorList>
    </citation>
    <scope>NUCLEOTIDE SEQUENCE [LARGE SCALE GENOMIC DNA]</scope>
    <source>
        <strain evidence="1 2">CBS 121175</strain>
    </source>
</reference>
<evidence type="ECO:0000313" key="1">
    <source>
        <dbReference type="EMBL" id="TFK16431.1"/>
    </source>
</evidence>
<organism evidence="1 2">
    <name type="scientific">Coprinopsis marcescibilis</name>
    <name type="common">Agaric fungus</name>
    <name type="synonym">Psathyrella marcescibilis</name>
    <dbReference type="NCBI Taxonomy" id="230819"/>
    <lineage>
        <taxon>Eukaryota</taxon>
        <taxon>Fungi</taxon>
        <taxon>Dikarya</taxon>
        <taxon>Basidiomycota</taxon>
        <taxon>Agaricomycotina</taxon>
        <taxon>Agaricomycetes</taxon>
        <taxon>Agaricomycetidae</taxon>
        <taxon>Agaricales</taxon>
        <taxon>Agaricineae</taxon>
        <taxon>Psathyrellaceae</taxon>
        <taxon>Coprinopsis</taxon>
    </lineage>
</organism>
<gene>
    <name evidence="1" type="ORF">FA15DRAFT_549743</name>
</gene>
<feature type="non-terminal residue" evidence="1">
    <location>
        <position position="1"/>
    </location>
</feature>
<evidence type="ECO:0000313" key="2">
    <source>
        <dbReference type="Proteomes" id="UP000307440"/>
    </source>
</evidence>
<protein>
    <recommendedName>
        <fullName evidence="3">HTH CENPB-type domain-containing protein</fullName>
    </recommendedName>
</protein>